<evidence type="ECO:0000313" key="4">
    <source>
        <dbReference type="Proteomes" id="UP000320513"/>
    </source>
</evidence>
<dbReference type="OrthoDB" id="4751027at2"/>
<gene>
    <name evidence="3" type="ORF">FPZ47_01930</name>
</gene>
<feature type="chain" id="PRO_5039510960" description="Lipoprotein" evidence="2">
    <location>
        <begin position="21"/>
        <end position="206"/>
    </location>
</feature>
<proteinExistence type="predicted"/>
<feature type="compositionally biased region" description="Low complexity" evidence="1">
    <location>
        <begin position="23"/>
        <end position="32"/>
    </location>
</feature>
<sequence>MRISAAVAAGAAVATALAVATSGCGSHSTSSTPKPGSATSAPGSRGPAPTSGAPARPGEYAGLLITATDLNAPVTFTAGPPTDNPNGRPGVAMTFRDEDGSHLIKDTIQVFADPAAATDALNAAKGAQGDVVKKPTSRPANIGTGGTTLSGDSPDGLRGVTVLLFTEGRALVTLQFDGPPGSLVPQDFMTDVGQKQDAAVKKGLGG</sequence>
<feature type="region of interest" description="Disordered" evidence="1">
    <location>
        <begin position="125"/>
        <end position="153"/>
    </location>
</feature>
<feature type="region of interest" description="Disordered" evidence="1">
    <location>
        <begin position="23"/>
        <end position="58"/>
    </location>
</feature>
<accession>A0A557Y0D5</accession>
<name>A0A557Y0D5_9MYCO</name>
<evidence type="ECO:0008006" key="5">
    <source>
        <dbReference type="Google" id="ProtNLM"/>
    </source>
</evidence>
<reference evidence="3 4" key="1">
    <citation type="submission" date="2019-07" db="EMBL/GenBank/DDBJ databases">
        <title>New Mycobacterium species.</title>
        <authorList>
            <person name="Tortoli E."/>
            <person name="Ghielmetti G."/>
            <person name="Friedel U."/>
            <person name="Trovato A."/>
        </authorList>
    </citation>
    <scope>NUCLEOTIDE SEQUENCE [LARGE SCALE GENOMIC DNA]</scope>
    <source>
        <strain evidence="3 4">16-83</strain>
    </source>
</reference>
<dbReference type="Proteomes" id="UP000320513">
    <property type="component" value="Unassembled WGS sequence"/>
</dbReference>
<dbReference type="PROSITE" id="PS51257">
    <property type="entry name" value="PROKAR_LIPOPROTEIN"/>
    <property type="match status" value="1"/>
</dbReference>
<dbReference type="EMBL" id="VMQU01000005">
    <property type="protein sequence ID" value="TVS92015.1"/>
    <property type="molecule type" value="Genomic_DNA"/>
</dbReference>
<keyword evidence="4" id="KW-1185">Reference proteome</keyword>
<evidence type="ECO:0000256" key="1">
    <source>
        <dbReference type="SAM" id="MobiDB-lite"/>
    </source>
</evidence>
<protein>
    <recommendedName>
        <fullName evidence="5">Lipoprotein</fullName>
    </recommendedName>
</protein>
<comment type="caution">
    <text evidence="3">The sequence shown here is derived from an EMBL/GenBank/DDBJ whole genome shotgun (WGS) entry which is preliminary data.</text>
</comment>
<keyword evidence="2" id="KW-0732">Signal</keyword>
<evidence type="ECO:0000256" key="2">
    <source>
        <dbReference type="SAM" id="SignalP"/>
    </source>
</evidence>
<evidence type="ECO:0000313" key="3">
    <source>
        <dbReference type="EMBL" id="TVS92015.1"/>
    </source>
</evidence>
<organism evidence="3 4">
    <name type="scientific">Mycobacterium helveticum</name>
    <dbReference type="NCBI Taxonomy" id="2592811"/>
    <lineage>
        <taxon>Bacteria</taxon>
        <taxon>Bacillati</taxon>
        <taxon>Actinomycetota</taxon>
        <taxon>Actinomycetes</taxon>
        <taxon>Mycobacteriales</taxon>
        <taxon>Mycobacteriaceae</taxon>
        <taxon>Mycobacterium</taxon>
    </lineage>
</organism>
<dbReference type="AlphaFoldDB" id="A0A557Y0D5"/>
<feature type="compositionally biased region" description="Polar residues" evidence="1">
    <location>
        <begin position="33"/>
        <end position="42"/>
    </location>
</feature>
<dbReference type="RefSeq" id="WP_144947261.1">
    <property type="nucleotide sequence ID" value="NZ_VMQU01000005.1"/>
</dbReference>
<feature type="signal peptide" evidence="2">
    <location>
        <begin position="1"/>
        <end position="20"/>
    </location>
</feature>